<gene>
    <name evidence="5" type="primary">cmr2-2</name>
    <name evidence="5" type="ORF">HLUCCA11_19705</name>
</gene>
<dbReference type="InterPro" id="IPR013407">
    <property type="entry name" value="CRISPR-assoc_prot_Cmr2"/>
</dbReference>
<dbReference type="GO" id="GO:0000166">
    <property type="term" value="F:nucleotide binding"/>
    <property type="evidence" value="ECO:0007669"/>
    <property type="project" value="UniProtKB-KW"/>
</dbReference>
<dbReference type="Proteomes" id="UP000050465">
    <property type="component" value="Unassembled WGS sequence"/>
</dbReference>
<feature type="region of interest" description="Disordered" evidence="3">
    <location>
        <begin position="790"/>
        <end position="819"/>
    </location>
</feature>
<evidence type="ECO:0000313" key="5">
    <source>
        <dbReference type="EMBL" id="KPQ33070.1"/>
    </source>
</evidence>
<evidence type="ECO:0000256" key="2">
    <source>
        <dbReference type="ARBA" id="ARBA00023118"/>
    </source>
</evidence>
<dbReference type="Gene3D" id="3.30.70.270">
    <property type="match status" value="1"/>
</dbReference>
<name>A0A0P8BW22_9CYAN</name>
<dbReference type="NCBIfam" id="TIGR02577">
    <property type="entry name" value="cas_TM1794_Cmr2"/>
    <property type="match status" value="1"/>
</dbReference>
<comment type="caution">
    <text evidence="5">The sequence shown here is derived from an EMBL/GenBank/DDBJ whole genome shotgun (WGS) entry which is preliminary data.</text>
</comment>
<protein>
    <submittedName>
        <fullName evidence="5">CRISPR-associated protein Cas10/Cmr2, subtype III-B</fullName>
    </submittedName>
</protein>
<dbReference type="InterPro" id="IPR054767">
    <property type="entry name" value="Cas10-Cmr2_palm2"/>
</dbReference>
<feature type="domain" description="Cas10/Cmr2 second palm" evidence="4">
    <location>
        <begin position="451"/>
        <end position="624"/>
    </location>
</feature>
<proteinExistence type="predicted"/>
<feature type="region of interest" description="Disordered" evidence="3">
    <location>
        <begin position="347"/>
        <end position="367"/>
    </location>
</feature>
<dbReference type="AlphaFoldDB" id="A0A0P8BW22"/>
<keyword evidence="2" id="KW-0051">Antiviral defense</keyword>
<dbReference type="Pfam" id="PF22335">
    <property type="entry name" value="Cas10-Cmr2_palm2"/>
    <property type="match status" value="1"/>
</dbReference>
<evidence type="ECO:0000256" key="1">
    <source>
        <dbReference type="ARBA" id="ARBA00022741"/>
    </source>
</evidence>
<keyword evidence="1" id="KW-0547">Nucleotide-binding</keyword>
<dbReference type="PATRIC" id="fig|1666911.3.peg.2289"/>
<dbReference type="EMBL" id="LJZR01000039">
    <property type="protein sequence ID" value="KPQ33070.1"/>
    <property type="molecule type" value="Genomic_DNA"/>
</dbReference>
<dbReference type="InterPro" id="IPR043128">
    <property type="entry name" value="Rev_trsase/Diguanyl_cyclase"/>
</dbReference>
<evidence type="ECO:0000256" key="3">
    <source>
        <dbReference type="SAM" id="MobiDB-lite"/>
    </source>
</evidence>
<evidence type="ECO:0000259" key="4">
    <source>
        <dbReference type="Pfam" id="PF22335"/>
    </source>
</evidence>
<evidence type="ECO:0000313" key="6">
    <source>
        <dbReference type="Proteomes" id="UP000050465"/>
    </source>
</evidence>
<dbReference type="GO" id="GO:0051607">
    <property type="term" value="P:defense response to virus"/>
    <property type="evidence" value="ECO:0007669"/>
    <property type="project" value="UniProtKB-KW"/>
</dbReference>
<sequence length="819" mass="91960">MSNLLDNSSFQSAIAWCLAWGSNLEPQYSIEKFKNWRETISQGQTPLDPEWQQALKQAETLTQFSEKAADSAISDIAAFVAKHPLLWESQVGLVYGGVTKVKNYVFESADLQEIRGASALLDRINLVDLPAFFHAEDSERYPLCQQASQYCKQVRSRAFKLATSPDKEFLLSNALIPNLIVYATGGKILAFCPAAFTDQLANAIERRYTLETLTANSCAVGSSFRPLEIYLGLLKDPIEKTIWHDAIFTNHKGNQALQAYFGFAADASQQAIKTAFSNRKNFGELVGRLANMFEQRRSGCDIASVAMTAPNRPSRRYPPMFETHPYLQRDDSDVRSTVVKVTADRLPDEPKLSEPTARKRRVGQITKRDHAGGTWYKDCGFQDLWNPHPQDKDEVTFQSWVDKFEKFLKKADRVDDYDANRVLFNSQGNIKDPFKREARSLHEIGDSSNGYVAYIYADGNSMGQHIREQIKTPAEYQQFSEDVFKATQESVYHAIADHIVPCCYKPDAKSSRQDKEAVWIHPFEIITIGGDDVLLIVPANKAMEVAQAIGTHFEALLVKTGRYAIPNPTSVAEQQQAHRYHSASLAESQCCLSTSSGVLITAADTPIYYADKLVTQLLKSAKQHLKTLQQYGYYGGTVDFLVLKAVTMITSNIAAFRKEGLTTSPPKRQHTLQLYAAPYTLYELAGLIGTVRAFKRSGFPKSQLYQIRSLLERGKRTAILNYRYFRVRLATDKRALIETHFEQAWCNAATNSGNIAPWLTTQQSDVTDGSDTPTVYETIWRELVDLEPFIEEANEPSEPSNPSKSALGSSQTQPQRRPS</sequence>
<accession>A0A0P8BW22</accession>
<organism evidence="5 6">
    <name type="scientific">Phormidesmis priestleyi Ana</name>
    <dbReference type="NCBI Taxonomy" id="1666911"/>
    <lineage>
        <taxon>Bacteria</taxon>
        <taxon>Bacillati</taxon>
        <taxon>Cyanobacteriota</taxon>
        <taxon>Cyanophyceae</taxon>
        <taxon>Leptolyngbyales</taxon>
        <taxon>Leptolyngbyaceae</taxon>
        <taxon>Phormidesmis</taxon>
    </lineage>
</organism>
<dbReference type="STRING" id="1666911.HLUCCA11_19705"/>
<reference evidence="5 6" key="1">
    <citation type="submission" date="2015-09" db="EMBL/GenBank/DDBJ databases">
        <title>Identification and resolution of microdiversity through metagenomic sequencing of parallel consortia.</title>
        <authorList>
            <person name="Nelson W.C."/>
            <person name="Romine M.F."/>
            <person name="Lindemann S.R."/>
        </authorList>
    </citation>
    <scope>NUCLEOTIDE SEQUENCE [LARGE SCALE GENOMIC DNA]</scope>
    <source>
        <strain evidence="5">Ana</strain>
    </source>
</reference>
<feature type="compositionally biased region" description="Low complexity" evidence="3">
    <location>
        <begin position="796"/>
        <end position="806"/>
    </location>
</feature>
<feature type="compositionally biased region" description="Polar residues" evidence="3">
    <location>
        <begin position="807"/>
        <end position="819"/>
    </location>
</feature>